<dbReference type="Proteomes" id="UP000663882">
    <property type="component" value="Unassembled WGS sequence"/>
</dbReference>
<reference evidence="8" key="1">
    <citation type="submission" date="2021-02" db="EMBL/GenBank/DDBJ databases">
        <authorList>
            <person name="Nowell W R."/>
        </authorList>
    </citation>
    <scope>NUCLEOTIDE SEQUENCE</scope>
</reference>
<evidence type="ECO:0000313" key="8">
    <source>
        <dbReference type="EMBL" id="CAF0764005.1"/>
    </source>
</evidence>
<dbReference type="EMBL" id="CAJNOU010000030">
    <property type="protein sequence ID" value="CAF0819453.1"/>
    <property type="molecule type" value="Genomic_DNA"/>
</dbReference>
<accession>A0A813Q9Q2</accession>
<evidence type="ECO:0000259" key="7">
    <source>
        <dbReference type="Pfam" id="PF05347"/>
    </source>
</evidence>
<evidence type="ECO:0000313" key="10">
    <source>
        <dbReference type="EMBL" id="CAF3606888.1"/>
    </source>
</evidence>
<protein>
    <recommendedName>
        <fullName evidence="5">LYR motif-containing protein 2</fullName>
    </recommendedName>
</protein>
<dbReference type="Pfam" id="PF05347">
    <property type="entry name" value="Complex1_LYR"/>
    <property type="match status" value="1"/>
</dbReference>
<evidence type="ECO:0000256" key="2">
    <source>
        <dbReference type="ARBA" id="ARBA00009508"/>
    </source>
</evidence>
<evidence type="ECO:0000256" key="4">
    <source>
        <dbReference type="ARBA" id="ARBA00023128"/>
    </source>
</evidence>
<keyword evidence="4" id="KW-0496">Mitochondrion</keyword>
<dbReference type="EMBL" id="CAJNOO010000040">
    <property type="protein sequence ID" value="CAF0764005.1"/>
    <property type="molecule type" value="Genomic_DNA"/>
</dbReference>
<dbReference type="EMBL" id="CAJOBE010000255">
    <property type="protein sequence ID" value="CAF3606888.1"/>
    <property type="molecule type" value="Genomic_DNA"/>
</dbReference>
<evidence type="ECO:0000256" key="1">
    <source>
        <dbReference type="ARBA" id="ARBA00004173"/>
    </source>
</evidence>
<evidence type="ECO:0000313" key="12">
    <source>
        <dbReference type="Proteomes" id="UP000663882"/>
    </source>
</evidence>
<comment type="caution">
    <text evidence="8">The sequence shown here is derived from an EMBL/GenBank/DDBJ whole genome shotgun (WGS) entry which is preliminary data.</text>
</comment>
<dbReference type="InterPro" id="IPR045293">
    <property type="entry name" value="Complex1_LYR_LYRM2"/>
</dbReference>
<dbReference type="CDD" id="cd20262">
    <property type="entry name" value="Complex1_LYR_LYRM2"/>
    <property type="match status" value="1"/>
</dbReference>
<sequence length="80" mass="9839">MKQLSLKHFLVRSQAITLYRDIMRTLMKIDDQDYRKEMRDWTRYEFNRYKNLTDLGEIRTQITLGRRHLNELKLAMKMAS</sequence>
<dbReference type="PANTHER" id="PTHR13675:SF0">
    <property type="entry name" value="LYR MOTIF-CONTAINING PROTEIN 2"/>
    <property type="match status" value="1"/>
</dbReference>
<organism evidence="8 12">
    <name type="scientific">Rotaria sordida</name>
    <dbReference type="NCBI Taxonomy" id="392033"/>
    <lineage>
        <taxon>Eukaryota</taxon>
        <taxon>Metazoa</taxon>
        <taxon>Spiralia</taxon>
        <taxon>Gnathifera</taxon>
        <taxon>Rotifera</taxon>
        <taxon>Eurotatoria</taxon>
        <taxon>Bdelloidea</taxon>
        <taxon>Philodinida</taxon>
        <taxon>Philodinidae</taxon>
        <taxon>Rotaria</taxon>
    </lineage>
</organism>
<dbReference type="GO" id="GO:0005739">
    <property type="term" value="C:mitochondrion"/>
    <property type="evidence" value="ECO:0007669"/>
    <property type="project" value="UniProtKB-SubCell"/>
</dbReference>
<feature type="domain" description="Complex 1 LYR protein" evidence="7">
    <location>
        <begin position="14"/>
        <end position="71"/>
    </location>
</feature>
<dbReference type="PANTHER" id="PTHR13675">
    <property type="entry name" value="LYR MOTIF-CONTAINING PROTEIN 2"/>
    <property type="match status" value="1"/>
</dbReference>
<evidence type="ECO:0000256" key="6">
    <source>
        <dbReference type="ARBA" id="ARBA00044735"/>
    </source>
</evidence>
<evidence type="ECO:0000256" key="3">
    <source>
        <dbReference type="ARBA" id="ARBA00022946"/>
    </source>
</evidence>
<dbReference type="EMBL" id="CAJOAX010002805">
    <property type="protein sequence ID" value="CAF3819988.1"/>
    <property type="molecule type" value="Genomic_DNA"/>
</dbReference>
<comment type="function">
    <text evidence="6">Involved in efficient integration of the N-module into mitochondrial respiratory chain complex I.</text>
</comment>
<keyword evidence="3" id="KW-0809">Transit peptide</keyword>
<proteinExistence type="inferred from homology"/>
<evidence type="ECO:0000256" key="5">
    <source>
        <dbReference type="ARBA" id="ARBA00026235"/>
    </source>
</evidence>
<comment type="similarity">
    <text evidence="2">Belongs to the complex I LYR family.</text>
</comment>
<evidence type="ECO:0000313" key="9">
    <source>
        <dbReference type="EMBL" id="CAF0819453.1"/>
    </source>
</evidence>
<evidence type="ECO:0000313" key="11">
    <source>
        <dbReference type="EMBL" id="CAF3819988.1"/>
    </source>
</evidence>
<comment type="subcellular location">
    <subcellularLocation>
        <location evidence="1">Mitochondrion</location>
    </subcellularLocation>
</comment>
<gene>
    <name evidence="10" type="ORF">FNK824_LOCUS3705</name>
    <name evidence="11" type="ORF">OTI717_LOCUS19349</name>
    <name evidence="8" type="ORF">RFH988_LOCUS1991</name>
    <name evidence="9" type="ORF">SEV965_LOCUS1544</name>
</gene>
<dbReference type="Proteomes" id="UP000663874">
    <property type="component" value="Unassembled WGS sequence"/>
</dbReference>
<dbReference type="Proteomes" id="UP000663823">
    <property type="component" value="Unassembled WGS sequence"/>
</dbReference>
<name>A0A813Q9Q2_9BILA</name>
<dbReference type="Proteomes" id="UP000663889">
    <property type="component" value="Unassembled WGS sequence"/>
</dbReference>
<dbReference type="AlphaFoldDB" id="A0A813Q9Q2"/>
<dbReference type="OrthoDB" id="74240at2759"/>
<dbReference type="InterPro" id="IPR008011">
    <property type="entry name" value="Complex1_LYR_dom"/>
</dbReference>